<dbReference type="EMBL" id="HBIM01014228">
    <property type="protein sequence ID" value="CAE0414208.1"/>
    <property type="molecule type" value="Transcribed_RNA"/>
</dbReference>
<name>A0A7S3P9I1_9STRA</name>
<protein>
    <submittedName>
        <fullName evidence="3">Uncharacterized protein</fullName>
    </submittedName>
</protein>
<proteinExistence type="predicted"/>
<feature type="transmembrane region" description="Helical" evidence="2">
    <location>
        <begin position="6"/>
        <end position="25"/>
    </location>
</feature>
<sequence length="287" mass="32168">MASSTTTAALVTGSLLVAAGLYMGFTKKGSDRSSSTTRDLVDIDDMNNADEDFITPEEVTKIFDRLFMELQGIFSQLMQQIQQIQMAGQKIPEAQLQALLKQELERALAARQKMVLDEYDMDYECLEEATWEFLEDEEKYPQVKRSIDRFQKFWESTTGQPVAGWRKGQSTNKELAPPEEPLSAQETVEAAEKYFDGITEAMRSLVNEYREAGKDLQQPAVANALHLDFAQRANPAGESALESLGISMAKFEASVKEHGKNENVAKAMAMMQMRQQQELQSMATAPL</sequence>
<feature type="region of interest" description="Disordered" evidence="1">
    <location>
        <begin position="161"/>
        <end position="182"/>
    </location>
</feature>
<keyword evidence="2" id="KW-1133">Transmembrane helix</keyword>
<organism evidence="3">
    <name type="scientific">Amphora coffeiformis</name>
    <dbReference type="NCBI Taxonomy" id="265554"/>
    <lineage>
        <taxon>Eukaryota</taxon>
        <taxon>Sar</taxon>
        <taxon>Stramenopiles</taxon>
        <taxon>Ochrophyta</taxon>
        <taxon>Bacillariophyta</taxon>
        <taxon>Bacillariophyceae</taxon>
        <taxon>Bacillariophycidae</taxon>
        <taxon>Thalassiophysales</taxon>
        <taxon>Catenulaceae</taxon>
        <taxon>Amphora</taxon>
    </lineage>
</organism>
<reference evidence="3" key="1">
    <citation type="submission" date="2021-01" db="EMBL/GenBank/DDBJ databases">
        <authorList>
            <person name="Corre E."/>
            <person name="Pelletier E."/>
            <person name="Niang G."/>
            <person name="Scheremetjew M."/>
            <person name="Finn R."/>
            <person name="Kale V."/>
            <person name="Holt S."/>
            <person name="Cochrane G."/>
            <person name="Meng A."/>
            <person name="Brown T."/>
            <person name="Cohen L."/>
        </authorList>
    </citation>
    <scope>NUCLEOTIDE SEQUENCE</scope>
    <source>
        <strain evidence="3">CCMP127</strain>
    </source>
</reference>
<evidence type="ECO:0000256" key="1">
    <source>
        <dbReference type="SAM" id="MobiDB-lite"/>
    </source>
</evidence>
<dbReference type="AlphaFoldDB" id="A0A7S3P9I1"/>
<keyword evidence="2" id="KW-0472">Membrane</keyword>
<gene>
    <name evidence="3" type="ORF">ACOF00016_LOCUS11451</name>
</gene>
<evidence type="ECO:0000313" key="3">
    <source>
        <dbReference type="EMBL" id="CAE0414208.1"/>
    </source>
</evidence>
<evidence type="ECO:0000256" key="2">
    <source>
        <dbReference type="SAM" id="Phobius"/>
    </source>
</evidence>
<keyword evidence="2" id="KW-0812">Transmembrane</keyword>
<accession>A0A7S3P9I1</accession>